<dbReference type="Gene3D" id="1.10.10.60">
    <property type="entry name" value="Homeodomain-like"/>
    <property type="match status" value="1"/>
</dbReference>
<dbReference type="GO" id="GO:0003714">
    <property type="term" value="F:transcription corepressor activity"/>
    <property type="evidence" value="ECO:0007669"/>
    <property type="project" value="TreeGrafter"/>
</dbReference>
<dbReference type="PROSITE" id="PS51156">
    <property type="entry name" value="ELM2"/>
    <property type="match status" value="1"/>
</dbReference>
<dbReference type="EMBL" id="HBUF01397210">
    <property type="protein sequence ID" value="CAG6735885.1"/>
    <property type="molecule type" value="Transcribed_RNA"/>
</dbReference>
<feature type="compositionally biased region" description="Low complexity" evidence="10">
    <location>
        <begin position="287"/>
        <end position="300"/>
    </location>
</feature>
<feature type="domain" description="SANT" evidence="12">
    <location>
        <begin position="642"/>
        <end position="688"/>
    </location>
</feature>
<keyword evidence="6" id="KW-0238">DNA-binding</keyword>
<feature type="compositionally biased region" description="Polar residues" evidence="10">
    <location>
        <begin position="212"/>
        <end position="274"/>
    </location>
</feature>
<evidence type="ECO:0000256" key="9">
    <source>
        <dbReference type="SAM" id="Coils"/>
    </source>
</evidence>
<evidence type="ECO:0000256" key="6">
    <source>
        <dbReference type="ARBA" id="ARBA00023125"/>
    </source>
</evidence>
<evidence type="ECO:0000256" key="4">
    <source>
        <dbReference type="ARBA" id="ARBA00022833"/>
    </source>
</evidence>
<evidence type="ECO:0000256" key="3">
    <source>
        <dbReference type="ARBA" id="ARBA00022771"/>
    </source>
</evidence>
<evidence type="ECO:0000313" key="13">
    <source>
        <dbReference type="EMBL" id="CAG6735885.1"/>
    </source>
</evidence>
<dbReference type="SMART" id="SM00717">
    <property type="entry name" value="SANT"/>
    <property type="match status" value="2"/>
</dbReference>
<keyword evidence="2" id="KW-0479">Metal-binding</keyword>
<dbReference type="CDD" id="cd00167">
    <property type="entry name" value="SANT"/>
    <property type="match status" value="1"/>
</dbReference>
<dbReference type="FunFam" id="1.10.10.60:FF:000012">
    <property type="entry name" value="Metastasis-associated 1 family, member 3"/>
    <property type="match status" value="1"/>
</dbReference>
<accession>A0A8D9E283</accession>
<dbReference type="PANTHER" id="PTHR16089:SF28">
    <property type="entry name" value="REST COREPRESSOR"/>
    <property type="match status" value="1"/>
</dbReference>
<dbReference type="Gene3D" id="1.20.58.1880">
    <property type="match status" value="1"/>
</dbReference>
<dbReference type="Pfam" id="PF00249">
    <property type="entry name" value="Myb_DNA-binding"/>
    <property type="match status" value="1"/>
</dbReference>
<dbReference type="InterPro" id="IPR001005">
    <property type="entry name" value="SANT/Myb"/>
</dbReference>
<feature type="domain" description="ELM2" evidence="11">
    <location>
        <begin position="25"/>
        <end position="110"/>
    </location>
</feature>
<keyword evidence="7" id="KW-0804">Transcription</keyword>
<dbReference type="InterPro" id="IPR009057">
    <property type="entry name" value="Homeodomain-like_sf"/>
</dbReference>
<dbReference type="PANTHER" id="PTHR16089">
    <property type="entry name" value="REST COREPRESSOR COREST PROTEIN-RELATED"/>
    <property type="match status" value="1"/>
</dbReference>
<keyword evidence="3" id="KW-0863">Zinc-finger</keyword>
<keyword evidence="8" id="KW-0539">Nucleus</keyword>
<dbReference type="GO" id="GO:0003677">
    <property type="term" value="F:DNA binding"/>
    <property type="evidence" value="ECO:0007669"/>
    <property type="project" value="UniProtKB-KW"/>
</dbReference>
<keyword evidence="4" id="KW-0862">Zinc</keyword>
<evidence type="ECO:0000256" key="5">
    <source>
        <dbReference type="ARBA" id="ARBA00023015"/>
    </source>
</evidence>
<protein>
    <submittedName>
        <fullName evidence="13">REST corepressor 3</fullName>
    </submittedName>
</protein>
<feature type="coiled-coil region" evidence="9">
    <location>
        <begin position="493"/>
        <end position="547"/>
    </location>
</feature>
<feature type="domain" description="SANT" evidence="12">
    <location>
        <begin position="114"/>
        <end position="165"/>
    </location>
</feature>
<dbReference type="GO" id="GO:0000118">
    <property type="term" value="C:histone deacetylase complex"/>
    <property type="evidence" value="ECO:0007669"/>
    <property type="project" value="TreeGrafter"/>
</dbReference>
<reference evidence="13" key="1">
    <citation type="submission" date="2021-05" db="EMBL/GenBank/DDBJ databases">
        <authorList>
            <person name="Alioto T."/>
            <person name="Alioto T."/>
            <person name="Gomez Garrido J."/>
        </authorList>
    </citation>
    <scope>NUCLEOTIDE SEQUENCE</scope>
</reference>
<evidence type="ECO:0000256" key="7">
    <source>
        <dbReference type="ARBA" id="ARBA00023163"/>
    </source>
</evidence>
<keyword evidence="9" id="KW-0175">Coiled coil</keyword>
<sequence>MDLERNGHYSDSDSNASDCSSNDEDKIHVGSEYQANVPNNVLDKSFCYLELDKSDPIWLPSKINSSNENVQQFVHLAFSKHNIGEEQALSLLNSCGYDLNKANQTLTQTKRLEDTLDKWSHQEREHFINAYNYHGKKFKLIQGSLPNKSIGDLVDYYYTWKKTRNSVSLITQYCNVLALQHNALPEEPQDVKPSSPLSPPISLDVQDMTCSQDQISYPPSTQSSGLGTDEPLSTQSSSPGVEPLSQSSGPGVDLLSQSSGLGQQDPLSQSSSQGVHPLGESSRLGVEPSTSLEPLSSQSSDMETPISSQSSGLGINIDSIEPSISSQEMGLVMRDIADSNLLHACDSSNNAANVLNLKELVPEHLTYLLECLESTDETELGDSLEDGAMFNKSCSSQMSSMFARCSNCKNIMDTWSFSSSKGIICYSCKPNAPTTSTEETMCNDSTKPNMILPLDEIKGSTVGTETTPESNKTPLEIQSNSNGIRQKTEIEDISALNRLNEMCKQTCEQEEDERREVSQNKIDKLEVSHLKDQLEASQEDQESEQQKHHKLKLIPRGLYFSIVDYIEIATNSASFVDEMFKSMDRDVANLVKKVRSNNISTDAMMDQIDRRLPLDKYRSSNNNNSRSTNNMAGTEEKVGVLWSDTEIILVLQGFLKYGLDFESIAEILETKTNKQVDYFYRVNKSYYDLDLLISEHNSNKKAEENSNLSAFKEEQMEVDS</sequence>
<evidence type="ECO:0000256" key="2">
    <source>
        <dbReference type="ARBA" id="ARBA00022723"/>
    </source>
</evidence>
<evidence type="ECO:0000259" key="11">
    <source>
        <dbReference type="PROSITE" id="PS51156"/>
    </source>
</evidence>
<dbReference type="AlphaFoldDB" id="A0A8D9E283"/>
<comment type="subcellular location">
    <subcellularLocation>
        <location evidence="1">Nucleus</location>
    </subcellularLocation>
</comment>
<dbReference type="GO" id="GO:0008270">
    <property type="term" value="F:zinc ion binding"/>
    <property type="evidence" value="ECO:0007669"/>
    <property type="project" value="UniProtKB-KW"/>
</dbReference>
<keyword evidence="5" id="KW-0805">Transcription regulation</keyword>
<evidence type="ECO:0000259" key="12">
    <source>
        <dbReference type="PROSITE" id="PS51293"/>
    </source>
</evidence>
<organism evidence="13">
    <name type="scientific">Cacopsylla melanoneura</name>
    <dbReference type="NCBI Taxonomy" id="428564"/>
    <lineage>
        <taxon>Eukaryota</taxon>
        <taxon>Metazoa</taxon>
        <taxon>Ecdysozoa</taxon>
        <taxon>Arthropoda</taxon>
        <taxon>Hexapoda</taxon>
        <taxon>Insecta</taxon>
        <taxon>Pterygota</taxon>
        <taxon>Neoptera</taxon>
        <taxon>Paraneoptera</taxon>
        <taxon>Hemiptera</taxon>
        <taxon>Sternorrhyncha</taxon>
        <taxon>Psylloidea</taxon>
        <taxon>Psyllidae</taxon>
        <taxon>Psyllinae</taxon>
        <taxon>Cacopsylla</taxon>
    </lineage>
</organism>
<dbReference type="GO" id="GO:0005667">
    <property type="term" value="C:transcription regulator complex"/>
    <property type="evidence" value="ECO:0007669"/>
    <property type="project" value="TreeGrafter"/>
</dbReference>
<feature type="region of interest" description="Disordered" evidence="10">
    <location>
        <begin position="212"/>
        <end position="318"/>
    </location>
</feature>
<evidence type="ECO:0000256" key="1">
    <source>
        <dbReference type="ARBA" id="ARBA00004123"/>
    </source>
</evidence>
<dbReference type="InterPro" id="IPR017884">
    <property type="entry name" value="SANT_dom"/>
</dbReference>
<evidence type="ECO:0000256" key="8">
    <source>
        <dbReference type="ARBA" id="ARBA00023242"/>
    </source>
</evidence>
<feature type="compositionally biased region" description="Polar residues" evidence="10">
    <location>
        <begin position="301"/>
        <end position="313"/>
    </location>
</feature>
<dbReference type="GO" id="GO:0006357">
    <property type="term" value="P:regulation of transcription by RNA polymerase II"/>
    <property type="evidence" value="ECO:0007669"/>
    <property type="project" value="TreeGrafter"/>
</dbReference>
<dbReference type="InterPro" id="IPR051066">
    <property type="entry name" value="Trans_reg/Corepressor"/>
</dbReference>
<dbReference type="Pfam" id="PF01448">
    <property type="entry name" value="ELM2"/>
    <property type="match status" value="1"/>
</dbReference>
<proteinExistence type="predicted"/>
<dbReference type="PROSITE" id="PS51293">
    <property type="entry name" value="SANT"/>
    <property type="match status" value="2"/>
</dbReference>
<feature type="compositionally biased region" description="Basic and acidic residues" evidence="10">
    <location>
        <begin position="1"/>
        <end position="11"/>
    </location>
</feature>
<name>A0A8D9E283_9HEMI</name>
<dbReference type="InterPro" id="IPR000949">
    <property type="entry name" value="ELM2_dom"/>
</dbReference>
<dbReference type="SUPFAM" id="SSF46689">
    <property type="entry name" value="Homeodomain-like"/>
    <property type="match status" value="2"/>
</dbReference>
<feature type="region of interest" description="Disordered" evidence="10">
    <location>
        <begin position="1"/>
        <end position="25"/>
    </location>
</feature>
<evidence type="ECO:0000256" key="10">
    <source>
        <dbReference type="SAM" id="MobiDB-lite"/>
    </source>
</evidence>